<evidence type="ECO:0000313" key="3">
    <source>
        <dbReference type="Proteomes" id="UP001527925"/>
    </source>
</evidence>
<reference evidence="2 3" key="1">
    <citation type="submission" date="2023-09" db="EMBL/GenBank/DDBJ databases">
        <title>Pangenome analysis of Batrachochytrium dendrobatidis and related Chytrids.</title>
        <authorList>
            <person name="Yacoub M.N."/>
            <person name="Stajich J.E."/>
            <person name="James T.Y."/>
        </authorList>
    </citation>
    <scope>NUCLEOTIDE SEQUENCE [LARGE SCALE GENOMIC DNA]</scope>
    <source>
        <strain evidence="2 3">JEL0888</strain>
    </source>
</reference>
<feature type="transmembrane region" description="Helical" evidence="1">
    <location>
        <begin position="20"/>
        <end position="37"/>
    </location>
</feature>
<accession>A0ABR4NHY4</accession>
<keyword evidence="3" id="KW-1185">Reference proteome</keyword>
<keyword evidence="1" id="KW-0812">Transmembrane</keyword>
<gene>
    <name evidence="2" type="ORF">HK105_201339</name>
</gene>
<name>A0ABR4NHY4_9FUNG</name>
<keyword evidence="1" id="KW-1133">Transmembrane helix</keyword>
<dbReference type="EMBL" id="JADGIZ020000004">
    <property type="protein sequence ID" value="KAL2919069.1"/>
    <property type="molecule type" value="Genomic_DNA"/>
</dbReference>
<organism evidence="2 3">
    <name type="scientific">Polyrhizophydium stewartii</name>
    <dbReference type="NCBI Taxonomy" id="2732419"/>
    <lineage>
        <taxon>Eukaryota</taxon>
        <taxon>Fungi</taxon>
        <taxon>Fungi incertae sedis</taxon>
        <taxon>Chytridiomycota</taxon>
        <taxon>Chytridiomycota incertae sedis</taxon>
        <taxon>Chytridiomycetes</taxon>
        <taxon>Rhizophydiales</taxon>
        <taxon>Rhizophydiales incertae sedis</taxon>
        <taxon>Polyrhizophydium</taxon>
    </lineage>
</organism>
<dbReference type="Proteomes" id="UP001527925">
    <property type="component" value="Unassembled WGS sequence"/>
</dbReference>
<feature type="transmembrane region" description="Helical" evidence="1">
    <location>
        <begin position="509"/>
        <end position="533"/>
    </location>
</feature>
<sequence>MPLYSWYLLPSYAVNGASTILRWSLGVVLWSTISFISRRCGMIRFSAILRIKSPMALWGLVRVRDALGWHDSASTRWLSFPVVLLLFALVMVAQITEVFVLNFVPRGMGLAPVSLTPSLTAGVPGIGVDLTYAEFGGLCAYVGCNVTNSWWDTSYRLMEASLGSIPAATVSVSAPRIAVNKTGSIITSYLNVPLGTASTADSGTDGLVAATEALSLSSIPVAIKSADPVFANARIFVPITDALTRIVFNDTMLMQQITWPVAGTASNGSASTALWRAEVMLQLKTAYKVQASTGSRGYLERNLTWASVVFASENQLNETQAVDGGGTTVGVYGEYICLTGHIGSGMSAGVLVMPGMQGGGLLYIGIGYNATAVQHPHMYLSHALVWAQVSRCRAYGTPTASGAFRWWLAACPDSSGACGDAVYQGMLDADVQQPTGIISFEATVLNARACEGRCKSGSGGATSDSGASVSWYVPHELTVAWVRQGQVLQLESGQAWPGVCQRNGLCSGLVVPLWLLGGVVVLLAAALVAFAMVEDLGDVVLHGLLQTTGPYGAGLSSGEGALRADTLCYLQTGQRQAYVGVRARDTLYERARFMADPGERLERGRDGVRVSSIRAGRRLARAHEMELE</sequence>
<evidence type="ECO:0000256" key="1">
    <source>
        <dbReference type="SAM" id="Phobius"/>
    </source>
</evidence>
<evidence type="ECO:0000313" key="2">
    <source>
        <dbReference type="EMBL" id="KAL2919069.1"/>
    </source>
</evidence>
<proteinExistence type="predicted"/>
<protein>
    <submittedName>
        <fullName evidence="2">Uncharacterized protein</fullName>
    </submittedName>
</protein>
<comment type="caution">
    <text evidence="2">The sequence shown here is derived from an EMBL/GenBank/DDBJ whole genome shotgun (WGS) entry which is preliminary data.</text>
</comment>
<keyword evidence="1" id="KW-0472">Membrane</keyword>
<feature type="transmembrane region" description="Helical" evidence="1">
    <location>
        <begin position="82"/>
        <end position="104"/>
    </location>
</feature>